<protein>
    <submittedName>
        <fullName evidence="1">Uncharacterized protein</fullName>
    </submittedName>
</protein>
<accession>A0A9E7LH90</accession>
<organism evidence="1 2">
    <name type="scientific">Rhodococcus phage Mbo2</name>
    <dbReference type="NCBI Taxonomy" id="2936911"/>
    <lineage>
        <taxon>Viruses</taxon>
        <taxon>Duplodnaviria</taxon>
        <taxon>Heunggongvirae</taxon>
        <taxon>Uroviricota</taxon>
        <taxon>Caudoviricetes</taxon>
        <taxon>Caudoviricetes incertae sedis</taxon>
        <taxon>Mboduovirus</taxon>
        <taxon>Mboduovirus mbo2</taxon>
    </lineage>
</organism>
<dbReference type="Proteomes" id="UP001057233">
    <property type="component" value="Segment"/>
</dbReference>
<evidence type="ECO:0000313" key="1">
    <source>
        <dbReference type="EMBL" id="URG17483.1"/>
    </source>
</evidence>
<dbReference type="EMBL" id="ON191531">
    <property type="protein sequence ID" value="URG17483.1"/>
    <property type="molecule type" value="Genomic_DNA"/>
</dbReference>
<sequence length="74" mass="7925">MNRDFNTMVGEILDGKAGAVVHALAVAGECYITENWDVCSPADPEVHSRLTIAPSGDILDEPLLPFPTESDPSQ</sequence>
<gene>
    <name evidence="1" type="ORF">Mbo2_113</name>
</gene>
<keyword evidence="2" id="KW-1185">Reference proteome</keyword>
<reference evidence="1" key="1">
    <citation type="submission" date="2022-04" db="EMBL/GenBank/DDBJ databases">
        <authorList>
            <person name="Hwangbo M."/>
            <person name="Wang B."/>
            <person name="Gill J.J."/>
            <person name="Chu K.-H."/>
            <person name="Young R."/>
        </authorList>
    </citation>
    <scope>NUCLEOTIDE SEQUENCE</scope>
</reference>
<name>A0A9E7LH90_9CAUD</name>
<evidence type="ECO:0000313" key="2">
    <source>
        <dbReference type="Proteomes" id="UP001057233"/>
    </source>
</evidence>
<proteinExistence type="predicted"/>